<reference evidence="10 11" key="1">
    <citation type="submission" date="2017-10" db="EMBL/GenBank/DDBJ databases">
        <title>Draft genome of Longimonas halophila.</title>
        <authorList>
            <person name="Goh K.M."/>
            <person name="Shamsir M.S."/>
            <person name="Lim S.W."/>
        </authorList>
    </citation>
    <scope>NUCLEOTIDE SEQUENCE [LARGE SCALE GENOMIC DNA]</scope>
    <source>
        <strain evidence="10 11">KCTC 42399</strain>
    </source>
</reference>
<dbReference type="SUPFAM" id="SSF55781">
    <property type="entry name" value="GAF domain-like"/>
    <property type="match status" value="1"/>
</dbReference>
<name>A0A2H3P7J7_9BACT</name>
<gene>
    <name evidence="10" type="ORF">CRI93_05275</name>
</gene>
<dbReference type="FunFam" id="3.30.565.10:FF:000006">
    <property type="entry name" value="Sensor histidine kinase WalK"/>
    <property type="match status" value="1"/>
</dbReference>
<dbReference type="NCBIfam" id="TIGR00229">
    <property type="entry name" value="sensory_box"/>
    <property type="match status" value="2"/>
</dbReference>
<dbReference type="SMART" id="SM00388">
    <property type="entry name" value="HisKA"/>
    <property type="match status" value="1"/>
</dbReference>
<dbReference type="Pfam" id="PF08447">
    <property type="entry name" value="PAS_3"/>
    <property type="match status" value="1"/>
</dbReference>
<dbReference type="InterPro" id="IPR004358">
    <property type="entry name" value="Sig_transdc_His_kin-like_C"/>
</dbReference>
<evidence type="ECO:0000256" key="5">
    <source>
        <dbReference type="ARBA" id="ARBA00022777"/>
    </source>
</evidence>
<feature type="domain" description="Histidine kinase" evidence="7">
    <location>
        <begin position="557"/>
        <end position="773"/>
    </location>
</feature>
<dbReference type="PROSITE" id="PS50109">
    <property type="entry name" value="HIS_KIN"/>
    <property type="match status" value="1"/>
</dbReference>
<keyword evidence="3" id="KW-0597">Phosphoprotein</keyword>
<keyword evidence="4" id="KW-0808">Transferase</keyword>
<feature type="domain" description="PAC" evidence="9">
    <location>
        <begin position="359"/>
        <end position="413"/>
    </location>
</feature>
<dbReference type="CDD" id="cd00082">
    <property type="entry name" value="HisKA"/>
    <property type="match status" value="1"/>
</dbReference>
<dbReference type="InterPro" id="IPR003018">
    <property type="entry name" value="GAF"/>
</dbReference>
<keyword evidence="5" id="KW-0418">Kinase</keyword>
<dbReference type="InterPro" id="IPR001610">
    <property type="entry name" value="PAC"/>
</dbReference>
<dbReference type="InterPro" id="IPR029016">
    <property type="entry name" value="GAF-like_dom_sf"/>
</dbReference>
<dbReference type="CDD" id="cd00130">
    <property type="entry name" value="PAS"/>
    <property type="match status" value="2"/>
</dbReference>
<protein>
    <recommendedName>
        <fullName evidence="2">histidine kinase</fullName>
        <ecNumber evidence="2">2.7.13.3</ecNumber>
    </recommendedName>
</protein>
<proteinExistence type="predicted"/>
<dbReference type="Gene3D" id="3.30.450.20">
    <property type="entry name" value="PAS domain"/>
    <property type="match status" value="3"/>
</dbReference>
<dbReference type="InterPro" id="IPR005467">
    <property type="entry name" value="His_kinase_dom"/>
</dbReference>
<dbReference type="SMART" id="SM00086">
    <property type="entry name" value="PAC"/>
    <property type="match status" value="2"/>
</dbReference>
<evidence type="ECO:0000256" key="1">
    <source>
        <dbReference type="ARBA" id="ARBA00000085"/>
    </source>
</evidence>
<dbReference type="SUPFAM" id="SSF55874">
    <property type="entry name" value="ATPase domain of HSP90 chaperone/DNA topoisomerase II/histidine kinase"/>
    <property type="match status" value="1"/>
</dbReference>
<evidence type="ECO:0000313" key="10">
    <source>
        <dbReference type="EMBL" id="PEN08518.1"/>
    </source>
</evidence>
<organism evidence="10 11">
    <name type="scientific">Longimonas halophila</name>
    <dbReference type="NCBI Taxonomy" id="1469170"/>
    <lineage>
        <taxon>Bacteria</taxon>
        <taxon>Pseudomonadati</taxon>
        <taxon>Rhodothermota</taxon>
        <taxon>Rhodothermia</taxon>
        <taxon>Rhodothermales</taxon>
        <taxon>Salisaetaceae</taxon>
        <taxon>Longimonas</taxon>
    </lineage>
</organism>
<dbReference type="GO" id="GO:0000155">
    <property type="term" value="F:phosphorelay sensor kinase activity"/>
    <property type="evidence" value="ECO:0007669"/>
    <property type="project" value="InterPro"/>
</dbReference>
<dbReference type="PROSITE" id="PS50112">
    <property type="entry name" value="PAS"/>
    <property type="match status" value="2"/>
</dbReference>
<dbReference type="InterPro" id="IPR000700">
    <property type="entry name" value="PAS-assoc_C"/>
</dbReference>
<dbReference type="SMART" id="SM00387">
    <property type="entry name" value="HATPase_c"/>
    <property type="match status" value="1"/>
</dbReference>
<dbReference type="Gene3D" id="1.10.287.130">
    <property type="match status" value="1"/>
</dbReference>
<accession>A0A2H3P7J7</accession>
<dbReference type="SMART" id="SM00091">
    <property type="entry name" value="PAS"/>
    <property type="match status" value="2"/>
</dbReference>
<evidence type="ECO:0000259" key="7">
    <source>
        <dbReference type="PROSITE" id="PS50109"/>
    </source>
</evidence>
<dbReference type="SMART" id="SM00065">
    <property type="entry name" value="GAF"/>
    <property type="match status" value="1"/>
</dbReference>
<dbReference type="InterPro" id="IPR000014">
    <property type="entry name" value="PAS"/>
</dbReference>
<dbReference type="SUPFAM" id="SSF55785">
    <property type="entry name" value="PYP-like sensor domain (PAS domain)"/>
    <property type="match status" value="3"/>
</dbReference>
<dbReference type="Pfam" id="PF13426">
    <property type="entry name" value="PAS_9"/>
    <property type="match status" value="1"/>
</dbReference>
<keyword evidence="6" id="KW-0902">Two-component regulatory system</keyword>
<dbReference type="Gene3D" id="3.30.565.10">
    <property type="entry name" value="Histidine kinase-like ATPase, C-terminal domain"/>
    <property type="match status" value="1"/>
</dbReference>
<evidence type="ECO:0000256" key="6">
    <source>
        <dbReference type="ARBA" id="ARBA00023012"/>
    </source>
</evidence>
<sequence>MTDSIPSNIAPDGPPDAERLMALRHYHVWDTASEASFDHITELASHVLDMPIAAINLIGADRQWPKSCVGLEAESMSLDNAICNTTIETPEVLTIPDLRADDRFADKSFVQDEPKVQFYMGAPLITHDGHRLGALCVMDHTPRHPTSHDEETLARLAQVVIDELEQRAAERKKHAVLEAIGEAFYTVDTQWGITYVNDKAAEHWGESPKALRGRVVWELLSDTERVALEPTLRSAQREQTSLQTVYEDPEADCWYRVHVHPFEQGLSVYVHDITEQQAVAHERNLLAKAVEQLNEAVLITEAEPLDPPGPPIVYVNPAFEEMTGYTFNEAKGKTPRILQGPETDRAVLEVLRAHLERGQPWEGETVNYRKDGTPYTVQWNIAPVRNEEDTCTHWVSVQQDVTERNRRETALRQQRNLLSQTQRIAGAWELDVQANSLSWTEKVYRIHEVDPDTPVTVHKALSFYSDDARTRLQEALDRCIRTGETYDLELQLTTAKGNACWVRTVGGVIDRDDEGTVIRVGGALQDITERKEAIEALVTAKEKAEEMSRLKTAFLANMSHEIRTPLTSVIGFSDVLMSLDLPERARKCTTLIHKAGRRLLNTLNSVLDLSQLQADAMTLHPAEFDAASVLRSTVRMQRRQADEGVVCLDVHAPEEPVPVVLDQTAFERVVTHLVDNAVKFSSEGETVTVQLQASDQQLQLDVQDTGIGIDADFLPHLFDAFKQESTGDARAYEGNGLGLAITKRLVDLMGGSIRVESIKGEGTTFYVEWPRWKTEPGE</sequence>
<dbReference type="InterPro" id="IPR036890">
    <property type="entry name" value="HATPase_C_sf"/>
</dbReference>
<dbReference type="InterPro" id="IPR036097">
    <property type="entry name" value="HisK_dim/P_sf"/>
</dbReference>
<dbReference type="Pfam" id="PF08448">
    <property type="entry name" value="PAS_4"/>
    <property type="match status" value="1"/>
</dbReference>
<dbReference type="RefSeq" id="WP_098061560.1">
    <property type="nucleotide sequence ID" value="NZ_PDEP01000003.1"/>
</dbReference>
<evidence type="ECO:0000256" key="4">
    <source>
        <dbReference type="ARBA" id="ARBA00022679"/>
    </source>
</evidence>
<dbReference type="Pfam" id="PF00512">
    <property type="entry name" value="HisKA"/>
    <property type="match status" value="1"/>
</dbReference>
<evidence type="ECO:0000259" key="9">
    <source>
        <dbReference type="PROSITE" id="PS50113"/>
    </source>
</evidence>
<dbReference type="InterPro" id="IPR003661">
    <property type="entry name" value="HisK_dim/P_dom"/>
</dbReference>
<dbReference type="InterPro" id="IPR035965">
    <property type="entry name" value="PAS-like_dom_sf"/>
</dbReference>
<dbReference type="Pfam" id="PF02518">
    <property type="entry name" value="HATPase_c"/>
    <property type="match status" value="1"/>
</dbReference>
<dbReference type="SUPFAM" id="SSF47384">
    <property type="entry name" value="Homodimeric domain of signal transducing histidine kinase"/>
    <property type="match status" value="1"/>
</dbReference>
<dbReference type="Proteomes" id="UP000221024">
    <property type="component" value="Unassembled WGS sequence"/>
</dbReference>
<evidence type="ECO:0000259" key="8">
    <source>
        <dbReference type="PROSITE" id="PS50112"/>
    </source>
</evidence>
<dbReference type="Gene3D" id="3.30.450.40">
    <property type="match status" value="1"/>
</dbReference>
<dbReference type="InterPro" id="IPR013655">
    <property type="entry name" value="PAS_fold_3"/>
</dbReference>
<dbReference type="PANTHER" id="PTHR43711:SF31">
    <property type="entry name" value="HISTIDINE KINASE"/>
    <property type="match status" value="1"/>
</dbReference>
<dbReference type="Pfam" id="PF01590">
    <property type="entry name" value="GAF"/>
    <property type="match status" value="1"/>
</dbReference>
<comment type="catalytic activity">
    <reaction evidence="1">
        <text>ATP + protein L-histidine = ADP + protein N-phospho-L-histidine.</text>
        <dbReference type="EC" id="2.7.13.3"/>
    </reaction>
</comment>
<evidence type="ECO:0000256" key="2">
    <source>
        <dbReference type="ARBA" id="ARBA00012438"/>
    </source>
</evidence>
<dbReference type="EMBL" id="PDEP01000003">
    <property type="protein sequence ID" value="PEN08518.1"/>
    <property type="molecule type" value="Genomic_DNA"/>
</dbReference>
<dbReference type="InterPro" id="IPR013656">
    <property type="entry name" value="PAS_4"/>
</dbReference>
<dbReference type="InterPro" id="IPR050736">
    <property type="entry name" value="Sensor_HK_Regulatory"/>
</dbReference>
<dbReference type="PRINTS" id="PR00344">
    <property type="entry name" value="BCTRLSENSOR"/>
</dbReference>
<dbReference type="OrthoDB" id="9811889at2"/>
<feature type="domain" description="PAC" evidence="9">
    <location>
        <begin position="486"/>
        <end position="539"/>
    </location>
</feature>
<dbReference type="PANTHER" id="PTHR43711">
    <property type="entry name" value="TWO-COMPONENT HISTIDINE KINASE"/>
    <property type="match status" value="1"/>
</dbReference>
<dbReference type="CDD" id="cd16922">
    <property type="entry name" value="HATPase_EvgS-ArcB-TorS-like"/>
    <property type="match status" value="1"/>
</dbReference>
<feature type="domain" description="PAS" evidence="8">
    <location>
        <begin position="282"/>
        <end position="358"/>
    </location>
</feature>
<evidence type="ECO:0000313" key="11">
    <source>
        <dbReference type="Proteomes" id="UP000221024"/>
    </source>
</evidence>
<dbReference type="AlphaFoldDB" id="A0A2H3P7J7"/>
<evidence type="ECO:0000256" key="3">
    <source>
        <dbReference type="ARBA" id="ARBA00022553"/>
    </source>
</evidence>
<dbReference type="Gene3D" id="2.10.70.100">
    <property type="match status" value="1"/>
</dbReference>
<comment type="caution">
    <text evidence="10">The sequence shown here is derived from an EMBL/GenBank/DDBJ whole genome shotgun (WGS) entry which is preliminary data.</text>
</comment>
<dbReference type="InterPro" id="IPR003594">
    <property type="entry name" value="HATPase_dom"/>
</dbReference>
<feature type="domain" description="PAS" evidence="8">
    <location>
        <begin position="169"/>
        <end position="239"/>
    </location>
</feature>
<dbReference type="PROSITE" id="PS50113">
    <property type="entry name" value="PAC"/>
    <property type="match status" value="2"/>
</dbReference>
<keyword evidence="11" id="KW-1185">Reference proteome</keyword>
<dbReference type="EC" id="2.7.13.3" evidence="2"/>